<evidence type="ECO:0000313" key="3">
    <source>
        <dbReference type="Proteomes" id="UP000198901"/>
    </source>
</evidence>
<keyword evidence="3" id="KW-1185">Reference proteome</keyword>
<accession>A0A1G9Y808</accession>
<dbReference type="EMBL" id="FNGS01000012">
    <property type="protein sequence ID" value="SDN05282.1"/>
    <property type="molecule type" value="Genomic_DNA"/>
</dbReference>
<keyword evidence="2" id="KW-0456">Lyase</keyword>
<gene>
    <name evidence="2" type="ORF">SAMN04488090_4855</name>
</gene>
<dbReference type="InterPro" id="IPR024535">
    <property type="entry name" value="RHGA/B-epi-like_pectate_lyase"/>
</dbReference>
<dbReference type="InterPro" id="IPR011050">
    <property type="entry name" value="Pectin_lyase_fold/virulence"/>
</dbReference>
<dbReference type="InterPro" id="IPR012334">
    <property type="entry name" value="Pectin_lyas_fold"/>
</dbReference>
<protein>
    <submittedName>
        <fullName evidence="2">Pectate lyase superfamily protein</fullName>
    </submittedName>
</protein>
<dbReference type="Gene3D" id="2.160.20.10">
    <property type="entry name" value="Single-stranded right-handed beta-helix, Pectin lyase-like"/>
    <property type="match status" value="1"/>
</dbReference>
<dbReference type="OrthoDB" id="241638at2"/>
<sequence length="639" mass="68192">MSTSTLFFRIAVIAHILVGLSVSDLRAQNPSFVESTPSVFNFTAGGSGAQARNVAFKLDEFRSVKDYGATGDGSTDDTQAIRVAIATGASLYFPPGTYNISGPLRPKDNQKLLGAGWNSILSLQHDDSSGVMADGRTNIGIHQLKIDGNGKKLTEGIRLTNCRYSVISDVWITNMGTVNPSSPTNDNTTGGVGILLVSIGGECAWITVERCRVDHIAAGGNYKGDGIEVADYDADSATVHDVVVRNCRVSTVGRHCYTAGGNMPQKPYAILFENCYGEKSALDWLDVEDAQSVRVVNGIAKRCGNDQTYFNPASAYGANYGLLAAIAVGNASGKVEVSGFSADSCYLGWTAGGSTSVELDHVTITNSTRADYALTLANHPTTITIRNSAFLTPGKTEVFYYDGSGSTTPKLFSNVVFASPVRMSTSANVRFDLCRFGAGIIFQATGIKNMELNGCLFTDFPGAGVSWSGYNKKTDNLVIQNCRFLGTGQMTHGVLAIWESLYHSKISDNVFSGLTTAGIGHANMAGDSLVFDLLRNRFSNMPTGIELSQATKYMRISGNNFESISNWAILQTTISSPTSNLDNQIIENIAGGGVANGIKIENLTGISDYLMILGNNMRKVTGVKYNINANVNGINTNNL</sequence>
<dbReference type="SUPFAM" id="SSF51126">
    <property type="entry name" value="Pectin lyase-like"/>
    <property type="match status" value="1"/>
</dbReference>
<evidence type="ECO:0000259" key="1">
    <source>
        <dbReference type="Pfam" id="PF12708"/>
    </source>
</evidence>
<proteinExistence type="predicted"/>
<evidence type="ECO:0000313" key="2">
    <source>
        <dbReference type="EMBL" id="SDN05282.1"/>
    </source>
</evidence>
<dbReference type="Proteomes" id="UP000198901">
    <property type="component" value="Unassembled WGS sequence"/>
</dbReference>
<dbReference type="Pfam" id="PF12708">
    <property type="entry name" value="Pect-lyase_RHGA_epim"/>
    <property type="match status" value="1"/>
</dbReference>
<reference evidence="2 3" key="1">
    <citation type="submission" date="2016-10" db="EMBL/GenBank/DDBJ databases">
        <authorList>
            <person name="de Groot N.N."/>
        </authorList>
    </citation>
    <scope>NUCLEOTIDE SEQUENCE [LARGE SCALE GENOMIC DNA]</scope>
    <source>
        <strain evidence="2 3">DSM 21668</strain>
    </source>
</reference>
<feature type="domain" description="Rhamnogalacturonase A/B/Epimerase-like pectate lyase" evidence="1">
    <location>
        <begin position="61"/>
        <end position="249"/>
    </location>
</feature>
<dbReference type="GO" id="GO:0016829">
    <property type="term" value="F:lyase activity"/>
    <property type="evidence" value="ECO:0007669"/>
    <property type="project" value="UniProtKB-KW"/>
</dbReference>
<dbReference type="AlphaFoldDB" id="A0A1G9Y808"/>
<dbReference type="RefSeq" id="WP_093208874.1">
    <property type="nucleotide sequence ID" value="NZ_FNGS01000012.1"/>
</dbReference>
<dbReference type="STRING" id="563176.SAMN04488090_4855"/>
<name>A0A1G9Y808_9BACT</name>
<organism evidence="2 3">
    <name type="scientific">Siphonobacter aquaeclarae</name>
    <dbReference type="NCBI Taxonomy" id="563176"/>
    <lineage>
        <taxon>Bacteria</taxon>
        <taxon>Pseudomonadati</taxon>
        <taxon>Bacteroidota</taxon>
        <taxon>Cytophagia</taxon>
        <taxon>Cytophagales</taxon>
        <taxon>Cytophagaceae</taxon>
        <taxon>Siphonobacter</taxon>
    </lineage>
</organism>